<dbReference type="EMBL" id="JAJGMW010000002">
    <property type="protein sequence ID" value="MCC4211362.1"/>
    <property type="molecule type" value="Genomic_DNA"/>
</dbReference>
<evidence type="ECO:0000313" key="1">
    <source>
        <dbReference type="EMBL" id="MCC4211362.1"/>
    </source>
</evidence>
<dbReference type="InterPro" id="IPR009752">
    <property type="entry name" value="Phage_Mu_GpJ"/>
</dbReference>
<proteinExistence type="predicted"/>
<dbReference type="Pfam" id="PF07030">
    <property type="entry name" value="Phage_Mu_Gp36"/>
    <property type="match status" value="1"/>
</dbReference>
<reference evidence="1 2" key="1">
    <citation type="submission" date="2021-11" db="EMBL/GenBank/DDBJ databases">
        <title>Seasonal and diel survey of microbial diversity of the Tyrrhenian coast.</title>
        <authorList>
            <person name="Gattoni G."/>
            <person name="Corral P."/>
        </authorList>
    </citation>
    <scope>NUCLEOTIDE SEQUENCE [LARGE SCALE GENOMIC DNA]</scope>
    <source>
        <strain evidence="1 2">Mr9</strain>
    </source>
</reference>
<evidence type="ECO:0000313" key="2">
    <source>
        <dbReference type="Proteomes" id="UP001197770"/>
    </source>
</evidence>
<comment type="caution">
    <text evidence="1">The sequence shown here is derived from an EMBL/GenBank/DDBJ whole genome shotgun (WGS) entry which is preliminary data.</text>
</comment>
<dbReference type="Proteomes" id="UP001197770">
    <property type="component" value="Unassembled WGS sequence"/>
</dbReference>
<name>A0ABS8GMZ5_9FLAO</name>
<protein>
    <submittedName>
        <fullName evidence="1">DUF1320 domain-containing protein</fullName>
    </submittedName>
</protein>
<sequence>MFLTKDDMPSAMYGYQMEQITEGNDDIIDVAMAAAEEEVRSYLSGNNRREWLDGRLQYDVDAILTAQGESRNALILKHAVTIAKWWIVELCNADIIYEQAKERYDRAIAWLNKLAKGDVTLSTLPTLSQEVTEREPFSFGSREKFNHE</sequence>
<gene>
    <name evidence="1" type="ORF">LLW17_01410</name>
</gene>
<dbReference type="RefSeq" id="WP_228228483.1">
    <property type="nucleotide sequence ID" value="NZ_JAJGMW010000002.1"/>
</dbReference>
<keyword evidence="2" id="KW-1185">Reference proteome</keyword>
<organism evidence="1 2">
    <name type="scientific">Leeuwenhoekiella parthenopeia</name>
    <dbReference type="NCBI Taxonomy" id="2890320"/>
    <lineage>
        <taxon>Bacteria</taxon>
        <taxon>Pseudomonadati</taxon>
        <taxon>Bacteroidota</taxon>
        <taxon>Flavobacteriia</taxon>
        <taxon>Flavobacteriales</taxon>
        <taxon>Flavobacteriaceae</taxon>
        <taxon>Leeuwenhoekiella</taxon>
    </lineage>
</organism>
<accession>A0ABS8GMZ5</accession>